<feature type="compositionally biased region" description="Polar residues" evidence="1">
    <location>
        <begin position="458"/>
        <end position="484"/>
    </location>
</feature>
<organism evidence="2">
    <name type="scientific">Kwoniella bestiolae CBS 10118</name>
    <dbReference type="NCBI Taxonomy" id="1296100"/>
    <lineage>
        <taxon>Eukaryota</taxon>
        <taxon>Fungi</taxon>
        <taxon>Dikarya</taxon>
        <taxon>Basidiomycota</taxon>
        <taxon>Agaricomycotina</taxon>
        <taxon>Tremellomycetes</taxon>
        <taxon>Tremellales</taxon>
        <taxon>Cryptococcaceae</taxon>
        <taxon>Kwoniella</taxon>
    </lineage>
</organism>
<feature type="compositionally biased region" description="Polar residues" evidence="1">
    <location>
        <begin position="861"/>
        <end position="891"/>
    </location>
</feature>
<dbReference type="VEuPathDB" id="FungiDB:I302_07244"/>
<feature type="compositionally biased region" description="Low complexity" evidence="1">
    <location>
        <begin position="1119"/>
        <end position="1150"/>
    </location>
</feature>
<feature type="region of interest" description="Disordered" evidence="1">
    <location>
        <begin position="848"/>
        <end position="891"/>
    </location>
</feature>
<feature type="compositionally biased region" description="Polar residues" evidence="1">
    <location>
        <begin position="1388"/>
        <end position="1406"/>
    </location>
</feature>
<feature type="compositionally biased region" description="Low complexity" evidence="1">
    <location>
        <begin position="485"/>
        <end position="500"/>
    </location>
</feature>
<evidence type="ECO:0000313" key="4">
    <source>
        <dbReference type="Proteomes" id="UP000092730"/>
    </source>
</evidence>
<feature type="region of interest" description="Disordered" evidence="1">
    <location>
        <begin position="1"/>
        <end position="37"/>
    </location>
</feature>
<feature type="compositionally biased region" description="Basic residues" evidence="1">
    <location>
        <begin position="544"/>
        <end position="560"/>
    </location>
</feature>
<keyword evidence="4" id="KW-1185">Reference proteome</keyword>
<feature type="region of interest" description="Disordered" evidence="1">
    <location>
        <begin position="1119"/>
        <end position="1154"/>
    </location>
</feature>
<feature type="compositionally biased region" description="Polar residues" evidence="1">
    <location>
        <begin position="501"/>
        <end position="510"/>
    </location>
</feature>
<evidence type="ECO:0000256" key="1">
    <source>
        <dbReference type="SAM" id="MobiDB-lite"/>
    </source>
</evidence>
<feature type="compositionally biased region" description="Polar residues" evidence="1">
    <location>
        <begin position="1580"/>
        <end position="1591"/>
    </location>
</feature>
<feature type="compositionally biased region" description="Polar residues" evidence="1">
    <location>
        <begin position="1176"/>
        <end position="1185"/>
    </location>
</feature>
<feature type="region of interest" description="Disordered" evidence="1">
    <location>
        <begin position="1316"/>
        <end position="1358"/>
    </location>
</feature>
<protein>
    <submittedName>
        <fullName evidence="2">Uncharacterized protein</fullName>
    </submittedName>
</protein>
<feature type="compositionally biased region" description="Low complexity" evidence="1">
    <location>
        <begin position="1599"/>
        <end position="1616"/>
    </location>
</feature>
<feature type="compositionally biased region" description="Basic and acidic residues" evidence="1">
    <location>
        <begin position="1631"/>
        <end position="1643"/>
    </location>
</feature>
<dbReference type="OrthoDB" id="10670926at2759"/>
<reference evidence="2" key="1">
    <citation type="submission" date="2013-07" db="EMBL/GenBank/DDBJ databases">
        <title>The Genome Sequence of Cryptococcus bestiolae CBS10118.</title>
        <authorList>
            <consortium name="The Broad Institute Genome Sequencing Platform"/>
            <person name="Cuomo C."/>
            <person name="Litvintseva A."/>
            <person name="Chen Y."/>
            <person name="Heitman J."/>
            <person name="Sun S."/>
            <person name="Springer D."/>
            <person name="Dromer F."/>
            <person name="Young S.K."/>
            <person name="Zeng Q."/>
            <person name="Gargeya S."/>
            <person name="Fitzgerald M."/>
            <person name="Abouelleil A."/>
            <person name="Alvarado L."/>
            <person name="Berlin A.M."/>
            <person name="Chapman S.B."/>
            <person name="Dewar J."/>
            <person name="Goldberg J."/>
            <person name="Griggs A."/>
            <person name="Gujja S."/>
            <person name="Hansen M."/>
            <person name="Howarth C."/>
            <person name="Imamovic A."/>
            <person name="Larimer J."/>
            <person name="McCowan C."/>
            <person name="Murphy C."/>
            <person name="Pearson M."/>
            <person name="Priest M."/>
            <person name="Roberts A."/>
            <person name="Saif S."/>
            <person name="Shea T."/>
            <person name="Sykes S."/>
            <person name="Wortman J."/>
            <person name="Nusbaum C."/>
            <person name="Birren B."/>
        </authorList>
    </citation>
    <scope>NUCLEOTIDE SEQUENCE [LARGE SCALE GENOMIC DNA]</scope>
    <source>
        <strain evidence="2">CBS 10118</strain>
    </source>
</reference>
<reference evidence="2" key="3">
    <citation type="submission" date="2014-01" db="EMBL/GenBank/DDBJ databases">
        <title>Evolution of pathogenesis and genome organization in the Tremellales.</title>
        <authorList>
            <person name="Cuomo C."/>
            <person name="Litvintseva A."/>
            <person name="Heitman J."/>
            <person name="Chen Y."/>
            <person name="Sun S."/>
            <person name="Springer D."/>
            <person name="Dromer F."/>
            <person name="Young S."/>
            <person name="Zeng Q."/>
            <person name="Chapman S."/>
            <person name="Gujja S."/>
            <person name="Saif S."/>
            <person name="Birren B."/>
        </authorList>
    </citation>
    <scope>NUCLEOTIDE SEQUENCE</scope>
    <source>
        <strain evidence="2">CBS 10118</strain>
    </source>
</reference>
<dbReference type="Proteomes" id="UP000092730">
    <property type="component" value="Chromosome 7"/>
</dbReference>
<feature type="compositionally biased region" description="Pro residues" evidence="1">
    <location>
        <begin position="1"/>
        <end position="10"/>
    </location>
</feature>
<accession>A0A1B9FVU4</accession>
<gene>
    <name evidence="2" type="ORF">I302_07244</name>
    <name evidence="3" type="ORF">I302_108382</name>
</gene>
<feature type="region of interest" description="Disordered" evidence="1">
    <location>
        <begin position="1565"/>
        <end position="1651"/>
    </location>
</feature>
<proteinExistence type="predicted"/>
<reference evidence="3" key="4">
    <citation type="submission" date="2024-02" db="EMBL/GenBank/DDBJ databases">
        <title>Comparative genomics of Cryptococcus and Kwoniella reveals pathogenesis evolution and contrasting modes of karyotype evolution via chromosome fusion or intercentromeric recombination.</title>
        <authorList>
            <person name="Coelho M.A."/>
            <person name="David-Palma M."/>
            <person name="Shea T."/>
            <person name="Bowers K."/>
            <person name="McGinley-Smith S."/>
            <person name="Mohammad A.W."/>
            <person name="Gnirke A."/>
            <person name="Yurkov A.M."/>
            <person name="Nowrousian M."/>
            <person name="Sun S."/>
            <person name="Cuomo C.A."/>
            <person name="Heitman J."/>
        </authorList>
    </citation>
    <scope>NUCLEOTIDE SEQUENCE</scope>
    <source>
        <strain evidence="3">CBS 10118</strain>
    </source>
</reference>
<feature type="region of interest" description="Disordered" evidence="1">
    <location>
        <begin position="385"/>
        <end position="583"/>
    </location>
</feature>
<feature type="region of interest" description="Disordered" evidence="1">
    <location>
        <begin position="1421"/>
        <end position="1471"/>
    </location>
</feature>
<feature type="region of interest" description="Disordered" evidence="1">
    <location>
        <begin position="1383"/>
        <end position="1406"/>
    </location>
</feature>
<dbReference type="KEGG" id="kbi:30211643"/>
<evidence type="ECO:0000313" key="2">
    <source>
        <dbReference type="EMBL" id="OCF22897.1"/>
    </source>
</evidence>
<dbReference type="EMBL" id="CP144547">
    <property type="protein sequence ID" value="WVW86338.1"/>
    <property type="molecule type" value="Genomic_DNA"/>
</dbReference>
<feature type="compositionally biased region" description="Basic and acidic residues" evidence="1">
    <location>
        <begin position="1424"/>
        <end position="1435"/>
    </location>
</feature>
<dbReference type="RefSeq" id="XP_019043967.1">
    <property type="nucleotide sequence ID" value="XM_019193844.1"/>
</dbReference>
<evidence type="ECO:0000313" key="3">
    <source>
        <dbReference type="EMBL" id="WVW86338.1"/>
    </source>
</evidence>
<feature type="region of interest" description="Disordered" evidence="1">
    <location>
        <begin position="598"/>
        <end position="644"/>
    </location>
</feature>
<dbReference type="EMBL" id="KI894024">
    <property type="protein sequence ID" value="OCF22897.1"/>
    <property type="molecule type" value="Genomic_DNA"/>
</dbReference>
<feature type="compositionally biased region" description="Basic and acidic residues" evidence="1">
    <location>
        <begin position="20"/>
        <end position="37"/>
    </location>
</feature>
<feature type="compositionally biased region" description="Polar residues" evidence="1">
    <location>
        <begin position="613"/>
        <end position="625"/>
    </location>
</feature>
<feature type="compositionally biased region" description="Polar residues" evidence="1">
    <location>
        <begin position="437"/>
        <end position="449"/>
    </location>
</feature>
<feature type="compositionally biased region" description="Polar residues" evidence="1">
    <location>
        <begin position="385"/>
        <end position="401"/>
    </location>
</feature>
<dbReference type="GeneID" id="30211643"/>
<name>A0A1B9FVU4_9TREE</name>
<feature type="region of interest" description="Disordered" evidence="1">
    <location>
        <begin position="59"/>
        <end position="231"/>
    </location>
</feature>
<feature type="compositionally biased region" description="Polar residues" evidence="1">
    <location>
        <begin position="634"/>
        <end position="644"/>
    </location>
</feature>
<feature type="region of interest" description="Disordered" evidence="1">
    <location>
        <begin position="1173"/>
        <end position="1202"/>
    </location>
</feature>
<feature type="compositionally biased region" description="Pro residues" evidence="1">
    <location>
        <begin position="104"/>
        <end position="118"/>
    </location>
</feature>
<reference evidence="3" key="2">
    <citation type="submission" date="2013-07" db="EMBL/GenBank/DDBJ databases">
        <authorList>
            <consortium name="The Broad Institute Genome Sequencing Platform"/>
            <person name="Cuomo C."/>
            <person name="Litvintseva A."/>
            <person name="Chen Y."/>
            <person name="Heitman J."/>
            <person name="Sun S."/>
            <person name="Springer D."/>
            <person name="Dromer F."/>
            <person name="Young S.K."/>
            <person name="Zeng Q."/>
            <person name="Gargeya S."/>
            <person name="Fitzgerald M."/>
            <person name="Abouelleil A."/>
            <person name="Alvarado L."/>
            <person name="Berlin A.M."/>
            <person name="Chapman S.B."/>
            <person name="Dewar J."/>
            <person name="Goldberg J."/>
            <person name="Griggs A."/>
            <person name="Gujja S."/>
            <person name="Hansen M."/>
            <person name="Howarth C."/>
            <person name="Imamovic A."/>
            <person name="Larimer J."/>
            <person name="McCowan C."/>
            <person name="Murphy C."/>
            <person name="Pearson M."/>
            <person name="Priest M."/>
            <person name="Roberts A."/>
            <person name="Saif S."/>
            <person name="Shea T."/>
            <person name="Sykes S."/>
            <person name="Wortman J."/>
            <person name="Nusbaum C."/>
            <person name="Birren B."/>
        </authorList>
    </citation>
    <scope>NUCLEOTIDE SEQUENCE</scope>
    <source>
        <strain evidence="3">CBS 10118</strain>
    </source>
</reference>
<sequence>MSSPPDPPGPTKKDKGKGKAKPEPEPRSGDAERFKNLTAEEIKFELAAREMRKDLDSDLVGTETAMEQQQETFDWLEGSGLPLPSPVEKAGEVDHGEGQLSPLSPSPPIPSAPNPAGPMSPGEQDVHGHSHPPGNKGVWRKFRKAPNKFTKFVSDAFHKATSPPVNKLRRRQDDNPAAGPSTTQNTSDDHETGPSSTDLGRFVPNLDPVAPRDSSGSDHLSSRRQEAFRSGILKPTMPWDIPLTAQEMIDIDRECRRIELAHQALQAGCISGSPPTIEELIQMPTSRSSTSIDPSRTAPTSFLDQVMSSHRENSSFQADTPAASHTNRRTHSILPPASHRWHVFDQSSVFEQPTIKRIRDIPARSVFPVPSNSASIYSNSYVNPSPAVSPTSGVSTATAQACPSDITGDVGHRPTKSYYPGRIWPREHSGSRRTAQEALTQIQQSAADQDTTKDGPSEGTSHHTAGTEGGNTKSQSRSGGQNEPSGGRSSSSSTRSSIGSPATTSLTPHHTPSLDRHSDEESEADQEEHPPEYNSHPTEPSPPYRRRPGRRSSATARRKGKEGDVLRPRGGSSNHIGREEVDENYSPTFLTRISPMLHLQAHREDPRRSRSSANWSSAETLSIASSAEEGEGTTGRNNSSEEMTDRTVNLNLLHPKENSLWSLREHIRDLTALQSYPISGRPIIVPIPAKQMIPYPEKHATNLFTLRELDEVMLQQRIVFPLPFMRMYGEDVVKPRYLEDLGTAHFISRHGIQQLGRPAGVAERPCLPQGPIALFAISDGNAGVVALQRISNRIKVLRWRRNVQPESLGSPDDDYKDAIEITDVQPYIAQDEDDAVCIIIAQQTDSPLRLRGGRPKAKSNVGHQTSSAEENVPELSTSPVLPHQSSEVQPTTSPVIPWFNTNIPQNQPFSIFSDLQPNAPRPVNSFAGNAIAPSGSGTINPQSLNLTPSTTQPVSIDYQLVTDLFNSALKHRSAIPYPYHASAAFHHAVILAVQGWTLKHDEITPPGLRTLAVEAMQAFDDATAPQATIPVASPASSAHAPAQVEQEASRIPFLGPGDWNQDLTTAVTNPVELPQTTASTSSVFQPLEVPLDLYQAWPEAFVGHSIRIIPSTTEAASAIGESLGSSSSPHPSSAPPQMSSWSSPSTAAAPGLPTEGEFASLFSSSGGLFNMDVPQMSPSAESTGVQIFPTFPNPTQPQGQLATGASGLDRWAEGFTGASLIPSELMPQSSSPDLSTLSPTWRGGFAPLILNSPTSAPLTTSPVAASAPSNPPSGSSYLFGNYSLRSNQPVPSAPRLSRSRSTSPLSIRIWPSAHQSIRAASPGARSTQAPIHPSGPLRVRRLSGPGSMEHPPGAEDVLPASEGLQSVQEQPSTGLTLHIIEPTPRGSLGSNQSPIEVSPTEGSQRTRLAREAMMGSAGQWLIPERSREARNKRDTSVAPPQDPQQGKRLTVPDARASTAMTRRRSSSDPTISNQFAAKKAVFEAAFPNRPFPQQGPPGEQQYLAHLEREEEVRRARIGAHIARQQEQDRLAVQAAQMMEALRKGRPPSPGMRSYVDEKTGTEYIIREKEYQPRSRPIAGPSTSRTPSSFGGVTQGRVISGGSSTSGSSRSQGQSSMEGEEERGRSRSRKGKEREDTESTDTRGSKKKRGKE</sequence>